<evidence type="ECO:0000256" key="1">
    <source>
        <dbReference type="SAM" id="MobiDB-lite"/>
    </source>
</evidence>
<dbReference type="RefSeq" id="WP_141844655.1">
    <property type="nucleotide sequence ID" value="NZ_VFPM01000002.1"/>
</dbReference>
<organism evidence="2 3">
    <name type="scientific">Humibacillus xanthopallidus</name>
    <dbReference type="NCBI Taxonomy" id="412689"/>
    <lineage>
        <taxon>Bacteria</taxon>
        <taxon>Bacillati</taxon>
        <taxon>Actinomycetota</taxon>
        <taxon>Actinomycetes</taxon>
        <taxon>Micrococcales</taxon>
        <taxon>Intrasporangiaceae</taxon>
        <taxon>Humibacillus</taxon>
    </lineage>
</organism>
<reference evidence="2 3" key="1">
    <citation type="submission" date="2019-06" db="EMBL/GenBank/DDBJ databases">
        <title>Genome sequencing of plant associated microbes to promote plant fitness in Sorghum bicolor and Oryza sativa.</title>
        <authorList>
            <person name="Coleman-Derr D."/>
        </authorList>
    </citation>
    <scope>NUCLEOTIDE SEQUENCE [LARGE SCALE GENOMIC DNA]</scope>
    <source>
        <strain evidence="2 3">KV-663</strain>
    </source>
</reference>
<name>A0A543HWC5_9MICO</name>
<dbReference type="EMBL" id="VFPM01000002">
    <property type="protein sequence ID" value="TQM62592.1"/>
    <property type="molecule type" value="Genomic_DNA"/>
</dbReference>
<gene>
    <name evidence="2" type="ORF">FBY41_2628</name>
</gene>
<evidence type="ECO:0000313" key="2">
    <source>
        <dbReference type="EMBL" id="TQM62592.1"/>
    </source>
</evidence>
<proteinExistence type="predicted"/>
<dbReference type="Proteomes" id="UP000316747">
    <property type="component" value="Unassembled WGS sequence"/>
</dbReference>
<dbReference type="OrthoDB" id="3405462at2"/>
<accession>A0A543HWC5</accession>
<evidence type="ECO:0008006" key="4">
    <source>
        <dbReference type="Google" id="ProtNLM"/>
    </source>
</evidence>
<protein>
    <recommendedName>
        <fullName evidence="4">Phage terminase small subunit</fullName>
    </recommendedName>
</protein>
<dbReference type="AlphaFoldDB" id="A0A543HWC5"/>
<feature type="region of interest" description="Disordered" evidence="1">
    <location>
        <begin position="104"/>
        <end position="134"/>
    </location>
</feature>
<sequence>MATKAVPAPKSVPTEGRALWRAIAKQWADDGLVPDARERQTLADACAELAMLGTLEAALAEQVGEGRLIVKGSMGQPVVNALVGECRRSRQAIAALLRHLGLEDPSEGKGMQGRPLTVSEAGRRGGLARRSGAR</sequence>
<comment type="caution">
    <text evidence="2">The sequence shown here is derived from an EMBL/GenBank/DDBJ whole genome shotgun (WGS) entry which is preliminary data.</text>
</comment>
<keyword evidence="3" id="KW-1185">Reference proteome</keyword>
<evidence type="ECO:0000313" key="3">
    <source>
        <dbReference type="Proteomes" id="UP000316747"/>
    </source>
</evidence>